<gene>
    <name evidence="1" type="ORF">B0T26DRAFT_680626</name>
</gene>
<name>A0AA40A0J9_9PEZI</name>
<protein>
    <submittedName>
        <fullName evidence="1">Uncharacterized protein</fullName>
    </submittedName>
</protein>
<dbReference type="RefSeq" id="XP_060292144.1">
    <property type="nucleotide sequence ID" value="XM_060440515.1"/>
</dbReference>
<accession>A0AA40A0J9</accession>
<dbReference type="GeneID" id="85323785"/>
<dbReference type="Proteomes" id="UP001172101">
    <property type="component" value="Unassembled WGS sequence"/>
</dbReference>
<evidence type="ECO:0000313" key="1">
    <source>
        <dbReference type="EMBL" id="KAK0707050.1"/>
    </source>
</evidence>
<comment type="caution">
    <text evidence="1">The sequence shown here is derived from an EMBL/GenBank/DDBJ whole genome shotgun (WGS) entry which is preliminary data.</text>
</comment>
<dbReference type="AlphaFoldDB" id="A0AA40A0J9"/>
<organism evidence="1 2">
    <name type="scientific">Lasiosphaeria miniovina</name>
    <dbReference type="NCBI Taxonomy" id="1954250"/>
    <lineage>
        <taxon>Eukaryota</taxon>
        <taxon>Fungi</taxon>
        <taxon>Dikarya</taxon>
        <taxon>Ascomycota</taxon>
        <taxon>Pezizomycotina</taxon>
        <taxon>Sordariomycetes</taxon>
        <taxon>Sordariomycetidae</taxon>
        <taxon>Sordariales</taxon>
        <taxon>Lasiosphaeriaceae</taxon>
        <taxon>Lasiosphaeria</taxon>
    </lineage>
</organism>
<proteinExistence type="predicted"/>
<evidence type="ECO:0000313" key="2">
    <source>
        <dbReference type="Proteomes" id="UP001172101"/>
    </source>
</evidence>
<reference evidence="1" key="1">
    <citation type="submission" date="2023-06" db="EMBL/GenBank/DDBJ databases">
        <title>Genome-scale phylogeny and comparative genomics of the fungal order Sordariales.</title>
        <authorList>
            <consortium name="Lawrence Berkeley National Laboratory"/>
            <person name="Hensen N."/>
            <person name="Bonometti L."/>
            <person name="Westerberg I."/>
            <person name="Brannstrom I.O."/>
            <person name="Guillou S."/>
            <person name="Cros-Aarteil S."/>
            <person name="Calhoun S."/>
            <person name="Haridas S."/>
            <person name="Kuo A."/>
            <person name="Mondo S."/>
            <person name="Pangilinan J."/>
            <person name="Riley R."/>
            <person name="LaButti K."/>
            <person name="Andreopoulos B."/>
            <person name="Lipzen A."/>
            <person name="Chen C."/>
            <person name="Yanf M."/>
            <person name="Daum C."/>
            <person name="Ng V."/>
            <person name="Clum A."/>
            <person name="Steindorff A."/>
            <person name="Ohm R."/>
            <person name="Martin F."/>
            <person name="Silar P."/>
            <person name="Natvig D."/>
            <person name="Lalanne C."/>
            <person name="Gautier V."/>
            <person name="Ament-velasquez S.L."/>
            <person name="Kruys A."/>
            <person name="Hutchinson M.I."/>
            <person name="Powell A.J."/>
            <person name="Barry K."/>
            <person name="Miller A.N."/>
            <person name="Grigoriev I.V."/>
            <person name="Debuchy R."/>
            <person name="Gladieux P."/>
            <person name="Thoren M.H."/>
            <person name="Johannesson H."/>
        </authorList>
    </citation>
    <scope>NUCLEOTIDE SEQUENCE</scope>
    <source>
        <strain evidence="1">SMH2392-1A</strain>
    </source>
</reference>
<sequence>MPPQTPVGAPHPLVVDLHQIASSNATVHSFFKTRQPSWVALSTSTSTPSTRFANPRRNVYYTAGTVATTNAPSQNTQPPLAARPHFPATRFYQALKSLIVGPSSVAPTNTIREFHFALTKEQYKLRSTISKSLRELLPSAQYFDGSL</sequence>
<dbReference type="EMBL" id="JAUIRO010000007">
    <property type="protein sequence ID" value="KAK0707050.1"/>
    <property type="molecule type" value="Genomic_DNA"/>
</dbReference>
<keyword evidence="2" id="KW-1185">Reference proteome</keyword>